<feature type="domain" description="DUF4397" evidence="3">
    <location>
        <begin position="37"/>
        <end position="159"/>
    </location>
</feature>
<dbReference type="RefSeq" id="WP_133853831.1">
    <property type="nucleotide sequence ID" value="NZ_SNXZ01000009.1"/>
</dbReference>
<evidence type="ECO:0000313" key="5">
    <source>
        <dbReference type="Proteomes" id="UP000295444"/>
    </source>
</evidence>
<dbReference type="OrthoDB" id="9783299at2"/>
<dbReference type="EMBL" id="SNXZ01000009">
    <property type="protein sequence ID" value="TDP91029.1"/>
    <property type="molecule type" value="Genomic_DNA"/>
</dbReference>
<evidence type="ECO:0000313" key="4">
    <source>
        <dbReference type="EMBL" id="TDP91029.1"/>
    </source>
</evidence>
<reference evidence="4 5" key="1">
    <citation type="submission" date="2019-03" db="EMBL/GenBank/DDBJ databases">
        <title>Genomic Encyclopedia of Type Strains, Phase IV (KMG-IV): sequencing the most valuable type-strain genomes for metagenomic binning, comparative biology and taxonomic classification.</title>
        <authorList>
            <person name="Goeker M."/>
        </authorList>
    </citation>
    <scope>NUCLEOTIDE SEQUENCE [LARGE SCALE GENOMIC DNA]</scope>
    <source>
        <strain evidence="4 5">DSM 45361</strain>
    </source>
</reference>
<feature type="transmembrane region" description="Helical" evidence="1">
    <location>
        <begin position="258"/>
        <end position="276"/>
    </location>
</feature>
<evidence type="ECO:0000256" key="2">
    <source>
        <dbReference type="SAM" id="SignalP"/>
    </source>
</evidence>
<protein>
    <submittedName>
        <fullName evidence="4">Uncharacterized protein DUF4397</fullName>
    </submittedName>
</protein>
<evidence type="ECO:0000259" key="3">
    <source>
        <dbReference type="Pfam" id="PF14344"/>
    </source>
</evidence>
<organism evidence="4 5">
    <name type="scientific">Labedaea rhizosphaerae</name>
    <dbReference type="NCBI Taxonomy" id="598644"/>
    <lineage>
        <taxon>Bacteria</taxon>
        <taxon>Bacillati</taxon>
        <taxon>Actinomycetota</taxon>
        <taxon>Actinomycetes</taxon>
        <taxon>Pseudonocardiales</taxon>
        <taxon>Pseudonocardiaceae</taxon>
        <taxon>Labedaea</taxon>
    </lineage>
</organism>
<accession>A0A4R6RVJ9</accession>
<keyword evidence="1" id="KW-1133">Transmembrane helix</keyword>
<dbReference type="Pfam" id="PF14344">
    <property type="entry name" value="DUF4397"/>
    <property type="match status" value="1"/>
</dbReference>
<keyword evidence="1" id="KW-0472">Membrane</keyword>
<sequence>MTTRRSTAAIAALLLAGSIAFLGAPAANAANVAAPTSYVRLAHLSPDTPAVDVTVTAFGKPASAQTIKGVKYGDMSGYQRVATGTYSIAMRPAGADPKTPPVISATLHATQGHAYTVAGLGKFASLALRVLDDDIALPPAGQAKMRVVNAAPTAGRLTIQRDSTPVITDAAFGQASPYSLVQAGEGKLTVRPQSAPDTSLPVTLAAGGVYTVLVLEHDNTLSAQVRLDAKGAQVVPNGPVETGYGGTASVSGPTSTSTLNLIVLLGVVIAACAGLLRSVRRA</sequence>
<dbReference type="InterPro" id="IPR025510">
    <property type="entry name" value="DUF4397"/>
</dbReference>
<keyword evidence="1" id="KW-0812">Transmembrane</keyword>
<keyword evidence="5" id="KW-1185">Reference proteome</keyword>
<gene>
    <name evidence="4" type="ORF">EV186_10921</name>
</gene>
<dbReference type="AlphaFoldDB" id="A0A4R6RVJ9"/>
<comment type="caution">
    <text evidence="4">The sequence shown here is derived from an EMBL/GenBank/DDBJ whole genome shotgun (WGS) entry which is preliminary data.</text>
</comment>
<name>A0A4R6RVJ9_LABRH</name>
<feature type="signal peptide" evidence="2">
    <location>
        <begin position="1"/>
        <end position="29"/>
    </location>
</feature>
<keyword evidence="2" id="KW-0732">Signal</keyword>
<dbReference type="Proteomes" id="UP000295444">
    <property type="component" value="Unassembled WGS sequence"/>
</dbReference>
<proteinExistence type="predicted"/>
<feature type="chain" id="PRO_5020844377" evidence="2">
    <location>
        <begin position="30"/>
        <end position="282"/>
    </location>
</feature>
<evidence type="ECO:0000256" key="1">
    <source>
        <dbReference type="SAM" id="Phobius"/>
    </source>
</evidence>